<keyword evidence="10" id="KW-1185">Reference proteome</keyword>
<keyword evidence="6" id="KW-0443">Lipid metabolism</keyword>
<keyword evidence="4" id="KW-0276">Fatty acid metabolism</keyword>
<keyword evidence="8" id="KW-0520">NAD</keyword>
<evidence type="ECO:0000256" key="6">
    <source>
        <dbReference type="ARBA" id="ARBA00023098"/>
    </source>
</evidence>
<organism evidence="9 10">
    <name type="scientific">Lentzea kristufekii</name>
    <dbReference type="NCBI Taxonomy" id="3095430"/>
    <lineage>
        <taxon>Bacteria</taxon>
        <taxon>Bacillati</taxon>
        <taxon>Actinomycetota</taxon>
        <taxon>Actinomycetes</taxon>
        <taxon>Pseudonocardiales</taxon>
        <taxon>Pseudonocardiaceae</taxon>
        <taxon>Lentzea</taxon>
    </lineage>
</organism>
<keyword evidence="7 8" id="KW-0275">Fatty acid biosynthesis</keyword>
<gene>
    <name evidence="9" type="primary">fabI</name>
    <name evidence="9" type="ORF">SK571_30445</name>
</gene>
<reference evidence="9 10" key="1">
    <citation type="submission" date="2023-11" db="EMBL/GenBank/DDBJ databases">
        <title>Lentzea sokolovensis, sp. nov., Lentzea kristufkii, sp. nov., and Lentzea miocenensis, sp. nov., rare actinobacteria from Sokolov Coal Basin, Miocene lacustrine sediment, Czech Republic.</title>
        <authorList>
            <person name="Lara A."/>
            <person name="Kotroba L."/>
            <person name="Nouioui I."/>
            <person name="Neumann-Schaal M."/>
            <person name="Mast Y."/>
            <person name="Chronakova A."/>
        </authorList>
    </citation>
    <scope>NUCLEOTIDE SEQUENCE [LARGE SCALE GENOMIC DNA]</scope>
    <source>
        <strain evidence="9 10">BCCO 10_0798</strain>
    </source>
</reference>
<dbReference type="SUPFAM" id="SSF51735">
    <property type="entry name" value="NAD(P)-binding Rossmann-fold domains"/>
    <property type="match status" value="1"/>
</dbReference>
<evidence type="ECO:0000256" key="4">
    <source>
        <dbReference type="ARBA" id="ARBA00022832"/>
    </source>
</evidence>
<keyword evidence="5 8" id="KW-0560">Oxidoreductase</keyword>
<dbReference type="Proteomes" id="UP001271792">
    <property type="component" value="Unassembled WGS sequence"/>
</dbReference>
<dbReference type="PANTHER" id="PTHR43159:SF2">
    <property type="entry name" value="ENOYL-[ACYL-CARRIER-PROTEIN] REDUCTASE [NADH], CHLOROPLASTIC"/>
    <property type="match status" value="1"/>
</dbReference>
<dbReference type="EMBL" id="JAXAVV010000017">
    <property type="protein sequence ID" value="MDX8053713.1"/>
    <property type="molecule type" value="Genomic_DNA"/>
</dbReference>
<evidence type="ECO:0000256" key="7">
    <source>
        <dbReference type="ARBA" id="ARBA00023160"/>
    </source>
</evidence>
<dbReference type="RefSeq" id="WP_319987520.1">
    <property type="nucleotide sequence ID" value="NZ_JAXAVV010000017.1"/>
</dbReference>
<dbReference type="InterPro" id="IPR036291">
    <property type="entry name" value="NAD(P)-bd_dom_sf"/>
</dbReference>
<comment type="pathway">
    <text evidence="1">Lipid metabolism.</text>
</comment>
<comment type="caution">
    <text evidence="9">The sequence shown here is derived from an EMBL/GenBank/DDBJ whole genome shotgun (WGS) entry which is preliminary data.</text>
</comment>
<dbReference type="PANTHER" id="PTHR43159">
    <property type="entry name" value="ENOYL-[ACYL-CARRIER-PROTEIN] REDUCTASE"/>
    <property type="match status" value="1"/>
</dbReference>
<dbReference type="PIRSF" id="PIRSF000094">
    <property type="entry name" value="Enoyl-ACP_rdct"/>
    <property type="match status" value="1"/>
</dbReference>
<dbReference type="Gene3D" id="3.40.50.720">
    <property type="entry name" value="NAD(P)-binding Rossmann-like Domain"/>
    <property type="match status" value="1"/>
</dbReference>
<comment type="similarity">
    <text evidence="2 8">Belongs to the short-chain dehydrogenases/reductases (SDR) family. FabI subfamily.</text>
</comment>
<accession>A0ABU4U054</accession>
<sequence length="271" mass="28741">MLLKDKRILVTGVLTEDSIGYAVARMAQQAGAEVVLTGHGKALRLTKLTADRLPQPCDVLEMDVTERDQVDAVVADLEQRWGAVDGVVHAIGFAPATALGGGFLTASWEDVATALQISTYSFATLGGAFGPLLAKSGSGSLVGIDFDARQVWPGYDWMGVAKAGLESCNRYLAYDLGRDGTRVNLVAAGPLHTVAARSVPGQKLLEELWGDRAPLGWDVRDAEPVGRVVCSLLSDWMPSVTGELIHVDGGAHAIATSVSGTWLNRKTENTE</sequence>
<evidence type="ECO:0000256" key="1">
    <source>
        <dbReference type="ARBA" id="ARBA00005189"/>
    </source>
</evidence>
<dbReference type="InterPro" id="IPR002347">
    <property type="entry name" value="SDR_fam"/>
</dbReference>
<dbReference type="InterPro" id="IPR014358">
    <property type="entry name" value="Enoyl-ACP_Rdtase_NADH"/>
</dbReference>
<reference evidence="9 10" key="2">
    <citation type="submission" date="2023-11" db="EMBL/GenBank/DDBJ databases">
        <authorList>
            <person name="Lara A.C."/>
            <person name="Chronakova A."/>
        </authorList>
    </citation>
    <scope>NUCLEOTIDE SEQUENCE [LARGE SCALE GENOMIC DNA]</scope>
    <source>
        <strain evidence="9 10">BCCO 10_0798</strain>
    </source>
</reference>
<dbReference type="NCBIfam" id="NF005908">
    <property type="entry name" value="PRK07889.1"/>
    <property type="match status" value="1"/>
</dbReference>
<protein>
    <recommendedName>
        <fullName evidence="8">Enoyl-[acyl-carrier-protein] reductase [NADH]</fullName>
        <ecNumber evidence="8">1.3.1.9</ecNumber>
    </recommendedName>
</protein>
<comment type="catalytic activity">
    <reaction evidence="8">
        <text>a 2,3-saturated acyl-[ACP] + NAD(+) = a (2E)-enoyl-[ACP] + NADH + H(+)</text>
        <dbReference type="Rhea" id="RHEA:10240"/>
        <dbReference type="Rhea" id="RHEA-COMP:9925"/>
        <dbReference type="Rhea" id="RHEA-COMP:9926"/>
        <dbReference type="ChEBI" id="CHEBI:15378"/>
        <dbReference type="ChEBI" id="CHEBI:57540"/>
        <dbReference type="ChEBI" id="CHEBI:57945"/>
        <dbReference type="ChEBI" id="CHEBI:78784"/>
        <dbReference type="ChEBI" id="CHEBI:78785"/>
        <dbReference type="EC" id="1.3.1.9"/>
    </reaction>
</comment>
<evidence type="ECO:0000256" key="5">
    <source>
        <dbReference type="ARBA" id="ARBA00023002"/>
    </source>
</evidence>
<dbReference type="Pfam" id="PF13561">
    <property type="entry name" value="adh_short_C2"/>
    <property type="match status" value="1"/>
</dbReference>
<keyword evidence="3 8" id="KW-0444">Lipid biosynthesis</keyword>
<proteinExistence type="inferred from homology"/>
<evidence type="ECO:0000313" key="10">
    <source>
        <dbReference type="Proteomes" id="UP001271792"/>
    </source>
</evidence>
<dbReference type="GO" id="GO:0004318">
    <property type="term" value="F:enoyl-[acyl-carrier-protein] reductase (NADH) activity"/>
    <property type="evidence" value="ECO:0007669"/>
    <property type="project" value="UniProtKB-EC"/>
</dbReference>
<dbReference type="EC" id="1.3.1.9" evidence="8"/>
<name>A0ABU4U054_9PSEU</name>
<evidence type="ECO:0000256" key="8">
    <source>
        <dbReference type="PIRNR" id="PIRNR000094"/>
    </source>
</evidence>
<evidence type="ECO:0000256" key="2">
    <source>
        <dbReference type="ARBA" id="ARBA00009233"/>
    </source>
</evidence>
<evidence type="ECO:0000313" key="9">
    <source>
        <dbReference type="EMBL" id="MDX8053713.1"/>
    </source>
</evidence>
<evidence type="ECO:0000256" key="3">
    <source>
        <dbReference type="ARBA" id="ARBA00022516"/>
    </source>
</evidence>